<feature type="region of interest" description="Disordered" evidence="4">
    <location>
        <begin position="106"/>
        <end position="146"/>
    </location>
</feature>
<dbReference type="Proteomes" id="UP000077701">
    <property type="component" value="Unassembled WGS sequence"/>
</dbReference>
<dbReference type="GO" id="GO:0008168">
    <property type="term" value="F:methyltransferase activity"/>
    <property type="evidence" value="ECO:0007669"/>
    <property type="project" value="UniProtKB-KW"/>
</dbReference>
<feature type="compositionally biased region" description="Low complexity" evidence="4">
    <location>
        <begin position="130"/>
        <end position="146"/>
    </location>
</feature>
<proteinExistence type="predicted"/>
<organism evidence="6 7">
    <name type="scientific">Planomonospora sphaerica</name>
    <dbReference type="NCBI Taxonomy" id="161355"/>
    <lineage>
        <taxon>Bacteria</taxon>
        <taxon>Bacillati</taxon>
        <taxon>Actinomycetota</taxon>
        <taxon>Actinomycetes</taxon>
        <taxon>Streptosporangiales</taxon>
        <taxon>Streptosporangiaceae</taxon>
        <taxon>Planomonospora</taxon>
    </lineage>
</organism>
<keyword evidence="2 6" id="KW-0808">Transferase</keyword>
<comment type="caution">
    <text evidence="6">The sequence shown here is derived from an EMBL/GenBank/DDBJ whole genome shotgun (WGS) entry which is preliminary data.</text>
</comment>
<dbReference type="EMBL" id="BDCX01000001">
    <property type="protein sequence ID" value="GAT64633.1"/>
    <property type="molecule type" value="Genomic_DNA"/>
</dbReference>
<dbReference type="Gene3D" id="3.40.50.150">
    <property type="entry name" value="Vaccinia Virus protein VP39"/>
    <property type="match status" value="1"/>
</dbReference>
<keyword evidence="1 6" id="KW-0489">Methyltransferase</keyword>
<dbReference type="PANTHER" id="PTHR43464">
    <property type="entry name" value="METHYLTRANSFERASE"/>
    <property type="match status" value="1"/>
</dbReference>
<dbReference type="AlphaFoldDB" id="A0A161M713"/>
<name>A0A161M713_9ACTN</name>
<keyword evidence="3" id="KW-0949">S-adenosyl-L-methionine</keyword>
<keyword evidence="7" id="KW-1185">Reference proteome</keyword>
<dbReference type="STRING" id="161355.PS9374_00263"/>
<gene>
    <name evidence="6" type="ORF">PS9374_00263</name>
</gene>
<dbReference type="InterPro" id="IPR029063">
    <property type="entry name" value="SAM-dependent_MTases_sf"/>
</dbReference>
<dbReference type="RefSeq" id="WP_068894016.1">
    <property type="nucleotide sequence ID" value="NZ_BDCX01000001.1"/>
</dbReference>
<evidence type="ECO:0000256" key="1">
    <source>
        <dbReference type="ARBA" id="ARBA00022603"/>
    </source>
</evidence>
<reference evidence="7" key="2">
    <citation type="submission" date="2016-04" db="EMBL/GenBank/DDBJ databases">
        <title>Planomonospora sphaerica JCM9374 whole genome shotgun sequence.</title>
        <authorList>
            <person name="Suzuki T."/>
            <person name="Dohra H."/>
            <person name="Kodani S."/>
        </authorList>
    </citation>
    <scope>NUCLEOTIDE SEQUENCE [LARGE SCALE GENOMIC DNA]</scope>
    <source>
        <strain evidence="7">JCM 9374</strain>
    </source>
</reference>
<evidence type="ECO:0000259" key="5">
    <source>
        <dbReference type="Pfam" id="PF13649"/>
    </source>
</evidence>
<evidence type="ECO:0000313" key="6">
    <source>
        <dbReference type="EMBL" id="GAT64633.1"/>
    </source>
</evidence>
<dbReference type="CDD" id="cd02440">
    <property type="entry name" value="AdoMet_MTases"/>
    <property type="match status" value="1"/>
</dbReference>
<dbReference type="SUPFAM" id="SSF53335">
    <property type="entry name" value="S-adenosyl-L-methionine-dependent methyltransferases"/>
    <property type="match status" value="1"/>
</dbReference>
<protein>
    <submittedName>
        <fullName evidence="6">Type 11 methyltransferase</fullName>
    </submittedName>
</protein>
<reference evidence="6 7" key="1">
    <citation type="journal article" date="2016" name="Genome Announc.">
        <title>Draft Genome Sequence of Planomonospora sphaerica JCM9374, a Rare Actinomycete.</title>
        <authorList>
            <person name="Dohra H."/>
            <person name="Suzuki T."/>
            <person name="Inoue Y."/>
            <person name="Kodani S."/>
        </authorList>
    </citation>
    <scope>NUCLEOTIDE SEQUENCE [LARGE SCALE GENOMIC DNA]</scope>
    <source>
        <strain evidence="6 7">JCM 9374</strain>
    </source>
</reference>
<sequence length="254" mass="25611">MEEARSRWTEIAGEDAGERYAARFAELAASGADVHGEARLCAALAPPGSRVLDAGCGTGRVSIRLAELGYACAGVDLDESMLAVARSRAPGLTWVRGDLSALDPDAFGPDVSGPDVSGPCVPGPDAPGRDAAGSHASAPGAGAPDAAGPGRPFDLVVAAGNVIPLLAPGTEARAVRRLAVLLRPGGLLVAGFGLDAAHLPLASATVGLAEYDAWCEAAGLALERRMATWDGDPYDGGGYAVSVHRRIPDGASPE</sequence>
<accession>A0A161M713</accession>
<evidence type="ECO:0000256" key="4">
    <source>
        <dbReference type="SAM" id="MobiDB-lite"/>
    </source>
</evidence>
<dbReference type="OrthoDB" id="7062303at2"/>
<dbReference type="PANTHER" id="PTHR43464:SF19">
    <property type="entry name" value="UBIQUINONE BIOSYNTHESIS O-METHYLTRANSFERASE, MITOCHONDRIAL"/>
    <property type="match status" value="1"/>
</dbReference>
<evidence type="ECO:0000313" key="7">
    <source>
        <dbReference type="Proteomes" id="UP000077701"/>
    </source>
</evidence>
<evidence type="ECO:0000256" key="2">
    <source>
        <dbReference type="ARBA" id="ARBA00022679"/>
    </source>
</evidence>
<feature type="domain" description="Methyltransferase" evidence="5">
    <location>
        <begin position="51"/>
        <end position="104"/>
    </location>
</feature>
<dbReference type="Pfam" id="PF13649">
    <property type="entry name" value="Methyltransf_25"/>
    <property type="match status" value="1"/>
</dbReference>
<evidence type="ECO:0000256" key="3">
    <source>
        <dbReference type="ARBA" id="ARBA00022691"/>
    </source>
</evidence>
<dbReference type="InterPro" id="IPR041698">
    <property type="entry name" value="Methyltransf_25"/>
</dbReference>
<dbReference type="GO" id="GO:0032259">
    <property type="term" value="P:methylation"/>
    <property type="evidence" value="ECO:0007669"/>
    <property type="project" value="UniProtKB-KW"/>
</dbReference>